<evidence type="ECO:0000313" key="6">
    <source>
        <dbReference type="Proteomes" id="UP000647172"/>
    </source>
</evidence>
<organism evidence="5 6">
    <name type="scientific">Actinoplanes nipponensis</name>
    <dbReference type="NCBI Taxonomy" id="135950"/>
    <lineage>
        <taxon>Bacteria</taxon>
        <taxon>Bacillati</taxon>
        <taxon>Actinomycetota</taxon>
        <taxon>Actinomycetes</taxon>
        <taxon>Micromonosporales</taxon>
        <taxon>Micromonosporaceae</taxon>
        <taxon>Actinoplanes</taxon>
    </lineage>
</organism>
<evidence type="ECO:0000256" key="2">
    <source>
        <dbReference type="ARBA" id="ARBA00023125"/>
    </source>
</evidence>
<dbReference type="InterPro" id="IPR036388">
    <property type="entry name" value="WH-like_DNA-bd_sf"/>
</dbReference>
<name>A0A919JSI0_9ACTN</name>
<protein>
    <submittedName>
        <fullName evidence="5">Transcriptional regulator</fullName>
    </submittedName>
</protein>
<evidence type="ECO:0000259" key="4">
    <source>
        <dbReference type="PROSITE" id="PS51118"/>
    </source>
</evidence>
<dbReference type="EMBL" id="BOMQ01000065">
    <property type="protein sequence ID" value="GIE52164.1"/>
    <property type="molecule type" value="Genomic_DNA"/>
</dbReference>
<dbReference type="PANTHER" id="PTHR33204">
    <property type="entry name" value="TRANSCRIPTIONAL REGULATOR, MARR FAMILY"/>
    <property type="match status" value="1"/>
</dbReference>
<proteinExistence type="predicted"/>
<dbReference type="InterPro" id="IPR002577">
    <property type="entry name" value="HTH_HxlR"/>
</dbReference>
<sequence>MDRREYCPIAAGVEVLGDRWTPLIIREVMVGAGGFNEIHRGIPRMSRTMLAQRLRELQRRGLMTHEASRAGHPGVYALTAAGQALTPIVWAMGSWAAEWMFGDPSAEECDGLTLIWRTHQVAIPAKLPETRTVVHLVLTGAGGAQGWLDIQRPGITVCKDDQGLAVDLALEADTAQMHRWLIGLVPFRDIVSNGHARFLGPSRLARAFPTWFDTTLFAHSLRRAEQRRRREVLTA</sequence>
<comment type="caution">
    <text evidence="5">The sequence shown here is derived from an EMBL/GenBank/DDBJ whole genome shotgun (WGS) entry which is preliminary data.</text>
</comment>
<dbReference type="AlphaFoldDB" id="A0A919JSI0"/>
<dbReference type="SUPFAM" id="SSF46785">
    <property type="entry name" value="Winged helix' DNA-binding domain"/>
    <property type="match status" value="1"/>
</dbReference>
<keyword evidence="2" id="KW-0238">DNA-binding</keyword>
<dbReference type="Proteomes" id="UP000647172">
    <property type="component" value="Unassembled WGS sequence"/>
</dbReference>
<dbReference type="PANTHER" id="PTHR33204:SF18">
    <property type="entry name" value="TRANSCRIPTIONAL REGULATORY PROTEIN"/>
    <property type="match status" value="1"/>
</dbReference>
<evidence type="ECO:0000256" key="1">
    <source>
        <dbReference type="ARBA" id="ARBA00023015"/>
    </source>
</evidence>
<dbReference type="Gene3D" id="1.10.10.10">
    <property type="entry name" value="Winged helix-like DNA-binding domain superfamily/Winged helix DNA-binding domain"/>
    <property type="match status" value="1"/>
</dbReference>
<dbReference type="Pfam" id="PF01638">
    <property type="entry name" value="HxlR"/>
    <property type="match status" value="1"/>
</dbReference>
<keyword evidence="3" id="KW-0804">Transcription</keyword>
<reference evidence="5" key="1">
    <citation type="submission" date="2021-01" db="EMBL/GenBank/DDBJ databases">
        <title>Whole genome shotgun sequence of Actinoplanes nipponensis NBRC 14063.</title>
        <authorList>
            <person name="Komaki H."/>
            <person name="Tamura T."/>
        </authorList>
    </citation>
    <scope>NUCLEOTIDE SEQUENCE</scope>
    <source>
        <strain evidence="5">NBRC 14063</strain>
    </source>
</reference>
<feature type="domain" description="HTH hxlR-type" evidence="4">
    <location>
        <begin position="7"/>
        <end position="104"/>
    </location>
</feature>
<keyword evidence="1" id="KW-0805">Transcription regulation</keyword>
<dbReference type="RefSeq" id="WP_203773378.1">
    <property type="nucleotide sequence ID" value="NZ_BAAAYJ010000093.1"/>
</dbReference>
<accession>A0A919JSI0</accession>
<dbReference type="InterPro" id="IPR036390">
    <property type="entry name" value="WH_DNA-bd_sf"/>
</dbReference>
<keyword evidence="6" id="KW-1185">Reference proteome</keyword>
<evidence type="ECO:0000256" key="3">
    <source>
        <dbReference type="ARBA" id="ARBA00023163"/>
    </source>
</evidence>
<gene>
    <name evidence="5" type="ORF">Ani05nite_56980</name>
</gene>
<dbReference type="GO" id="GO:0003677">
    <property type="term" value="F:DNA binding"/>
    <property type="evidence" value="ECO:0007669"/>
    <property type="project" value="UniProtKB-KW"/>
</dbReference>
<dbReference type="PROSITE" id="PS51118">
    <property type="entry name" value="HTH_HXLR"/>
    <property type="match status" value="1"/>
</dbReference>
<evidence type="ECO:0000313" key="5">
    <source>
        <dbReference type="EMBL" id="GIE52164.1"/>
    </source>
</evidence>